<dbReference type="SUPFAM" id="SSF53137">
    <property type="entry name" value="Translational machinery components"/>
    <property type="match status" value="1"/>
</dbReference>
<evidence type="ECO:0000256" key="1">
    <source>
        <dbReference type="ARBA" id="ARBA00022980"/>
    </source>
</evidence>
<dbReference type="EMBL" id="KF738139">
    <property type="protein sequence ID" value="AIK19914.1"/>
    <property type="molecule type" value="Genomic_DNA"/>
</dbReference>
<reference evidence="3" key="2">
    <citation type="journal article" date="2014" name="Mitochondrial DNA">
        <title>Mitochondrial genome sequence of the potato powdery scab pathogen Spongospora subterranea.</title>
        <authorList>
            <person name="Gutierrez P."/>
            <person name="Bulman S."/>
            <person name="Alzate J."/>
            <person name="Ortiz M.C."/>
            <person name="Marin M."/>
        </authorList>
    </citation>
    <scope>NUCLEOTIDE SEQUENCE</scope>
</reference>
<keyword evidence="1 3" id="KW-0689">Ribosomal protein</keyword>
<dbReference type="InterPro" id="IPR036967">
    <property type="entry name" value="Ribosomal_uS11_sf"/>
</dbReference>
<dbReference type="RefSeq" id="YP_009350043.1">
    <property type="nucleotide sequence ID" value="NC_034004.1"/>
</dbReference>
<gene>
    <name evidence="3" type="primary">rps11</name>
</gene>
<evidence type="ECO:0000256" key="2">
    <source>
        <dbReference type="ARBA" id="ARBA00023274"/>
    </source>
</evidence>
<proteinExistence type="predicted"/>
<dbReference type="GeneID" id="31086253"/>
<sequence>MLSNNLDFFSTNSVTHTFKKVQELFSALQYKVYFLTIRSTLNNFYITLTNNFGQIIVVRSGGTLKSSSKKNTSYNLELILLEIFKIFAKLQIQYILLKIDFMILKKKIITKILQKFNIKIIGIQLNSFPSFNGIRAKKKRRI</sequence>
<name>A0A096XTV8_9EUKA</name>
<dbReference type="Gene3D" id="3.30.420.80">
    <property type="entry name" value="Ribosomal protein S11"/>
    <property type="match status" value="1"/>
</dbReference>
<reference evidence="3" key="1">
    <citation type="submission" date="2013-10" db="EMBL/GenBank/DDBJ databases">
        <authorList>
            <person name="Gutierrez P.A."/>
            <person name="Alzate J.F."/>
            <person name="Mauricio M."/>
        </authorList>
    </citation>
    <scope>NUCLEOTIDE SEQUENCE</scope>
</reference>
<dbReference type="AlphaFoldDB" id="A0A096XTV8"/>
<accession>A0A096XTV8</accession>
<dbReference type="GO" id="GO:0006412">
    <property type="term" value="P:translation"/>
    <property type="evidence" value="ECO:0007669"/>
    <property type="project" value="InterPro"/>
</dbReference>
<evidence type="ECO:0000313" key="3">
    <source>
        <dbReference type="EMBL" id="AIK19914.1"/>
    </source>
</evidence>
<keyword evidence="3" id="KW-0496">Mitochondrion</keyword>
<geneLocation type="mitochondrion" evidence="3"/>
<dbReference type="GO" id="GO:0005840">
    <property type="term" value="C:ribosome"/>
    <property type="evidence" value="ECO:0007669"/>
    <property type="project" value="UniProtKB-KW"/>
</dbReference>
<keyword evidence="2" id="KW-0687">Ribonucleoprotein</keyword>
<protein>
    <submittedName>
        <fullName evidence="3">30S ribosomal protein 11</fullName>
    </submittedName>
</protein>
<organism evidence="3">
    <name type="scientific">Spongospora subterranea</name>
    <dbReference type="NCBI Taxonomy" id="70186"/>
    <lineage>
        <taxon>Eukaryota</taxon>
        <taxon>Sar</taxon>
        <taxon>Rhizaria</taxon>
        <taxon>Endomyxa</taxon>
        <taxon>Phytomyxea</taxon>
        <taxon>Plasmodiophorida</taxon>
        <taxon>Plasmodiophoridae</taxon>
        <taxon>Spongospora</taxon>
    </lineage>
</organism>
<dbReference type="GO" id="GO:1990904">
    <property type="term" value="C:ribonucleoprotein complex"/>
    <property type="evidence" value="ECO:0007669"/>
    <property type="project" value="UniProtKB-KW"/>
</dbReference>
<dbReference type="GO" id="GO:0003735">
    <property type="term" value="F:structural constituent of ribosome"/>
    <property type="evidence" value="ECO:0007669"/>
    <property type="project" value="InterPro"/>
</dbReference>